<evidence type="ECO:0000256" key="8">
    <source>
        <dbReference type="SAM" id="SignalP"/>
    </source>
</evidence>
<keyword evidence="4" id="KW-0813">Transport</keyword>
<feature type="chain" id="PRO_5010817810" evidence="8">
    <location>
        <begin position="26"/>
        <end position="454"/>
    </location>
</feature>
<evidence type="ECO:0000313" key="12">
    <source>
        <dbReference type="RefSeq" id="XP_018322037.1"/>
    </source>
</evidence>
<dbReference type="Pfam" id="PF01758">
    <property type="entry name" value="SBF"/>
    <property type="match status" value="1"/>
</dbReference>
<feature type="signal peptide" evidence="8">
    <location>
        <begin position="1"/>
        <end position="25"/>
    </location>
</feature>
<feature type="transmembrane region" description="Helical" evidence="7">
    <location>
        <begin position="305"/>
        <end position="322"/>
    </location>
</feature>
<dbReference type="RefSeq" id="XP_018322036.1">
    <property type="nucleotide sequence ID" value="XM_018466534.1"/>
</dbReference>
<dbReference type="InterPro" id="IPR002657">
    <property type="entry name" value="BilAc:Na_symport/Acr3"/>
</dbReference>
<dbReference type="RefSeq" id="XP_018322035.1">
    <property type="nucleotide sequence ID" value="XM_018466533.1"/>
</dbReference>
<feature type="transmembrane region" description="Helical" evidence="7">
    <location>
        <begin position="268"/>
        <end position="285"/>
    </location>
</feature>
<feature type="transmembrane region" description="Helical" evidence="7">
    <location>
        <begin position="392"/>
        <end position="414"/>
    </location>
</feature>
<dbReference type="AlphaFoldDB" id="A0A1W4WPR9"/>
<gene>
    <name evidence="10 11 12" type="primary">LOC108734838</name>
</gene>
<keyword evidence="9" id="KW-1185">Reference proteome</keyword>
<evidence type="ECO:0000256" key="7">
    <source>
        <dbReference type="SAM" id="Phobius"/>
    </source>
</evidence>
<dbReference type="InterPro" id="IPR004710">
    <property type="entry name" value="Bilac:Na_transpt"/>
</dbReference>
<dbReference type="InterPro" id="IPR038770">
    <property type="entry name" value="Na+/solute_symporter_sf"/>
</dbReference>
<organism evidence="9 10">
    <name type="scientific">Agrilus planipennis</name>
    <name type="common">Emerald ash borer</name>
    <name type="synonym">Agrilus marcopoli</name>
    <dbReference type="NCBI Taxonomy" id="224129"/>
    <lineage>
        <taxon>Eukaryota</taxon>
        <taxon>Metazoa</taxon>
        <taxon>Ecdysozoa</taxon>
        <taxon>Arthropoda</taxon>
        <taxon>Hexapoda</taxon>
        <taxon>Insecta</taxon>
        <taxon>Pterygota</taxon>
        <taxon>Neoptera</taxon>
        <taxon>Endopterygota</taxon>
        <taxon>Coleoptera</taxon>
        <taxon>Polyphaga</taxon>
        <taxon>Elateriformia</taxon>
        <taxon>Buprestoidea</taxon>
        <taxon>Buprestidae</taxon>
        <taxon>Agrilinae</taxon>
        <taxon>Agrilus</taxon>
    </lineage>
</organism>
<proteinExistence type="inferred from homology"/>
<keyword evidence="5 7" id="KW-1133">Transmembrane helix</keyword>
<dbReference type="PANTHER" id="PTHR10361">
    <property type="entry name" value="SODIUM-BILE ACID COTRANSPORTER"/>
    <property type="match status" value="1"/>
</dbReference>
<evidence type="ECO:0000256" key="1">
    <source>
        <dbReference type="ARBA" id="ARBA00004141"/>
    </source>
</evidence>
<evidence type="ECO:0000313" key="9">
    <source>
        <dbReference type="Proteomes" id="UP000192223"/>
    </source>
</evidence>
<comment type="subcellular location">
    <subcellularLocation>
        <location evidence="1">Membrane</location>
        <topology evidence="1">Multi-pass membrane protein</topology>
    </subcellularLocation>
</comment>
<evidence type="ECO:0000256" key="2">
    <source>
        <dbReference type="ARBA" id="ARBA00006528"/>
    </source>
</evidence>
<evidence type="ECO:0000313" key="11">
    <source>
        <dbReference type="RefSeq" id="XP_018322036.1"/>
    </source>
</evidence>
<sequence>MCPLSAVSQIFVLLFFLLVCCTALAQTLVLYLQPKDVTVKMYEIANLNYTIEGELDPGDSYCLAIQNDDPGIVSVNKKIYITTNSSSGSVDVFGNFLGSTNLSVEVKAKNCTTSISQEKNVKIKVIRKDRVIDKVFSISVAVLVSIIYINFGAALKIEDIKSQLKRPVGLLVGFAGQFICMPLLSYIIGYVLFPDNPALQLGIFYTGCAPSGGASNIWTALLDGNIDLSIALTTMGTFIAFATIPFWTFTLGALIFDKNNLEIPYRNISTYAIGLVIPLIIGYIIQRYSTRTANFLRRTLKGFSGFLIVFIIVFAIIANLYLFKLFSWRIIVSGMGLPWLGYLAGWLLSKVFNLPAKDCLTTAIEVGLQNTGIAIFLLRFSLPQPEADITTIAPVSVAIMTPIPLFILFLIKFVQKRINPVNDKLKYAVPPAVGSDTECDDNLNIKKNGVAAVA</sequence>
<dbReference type="GO" id="GO:0015293">
    <property type="term" value="F:symporter activity"/>
    <property type="evidence" value="ECO:0007669"/>
    <property type="project" value="UniProtKB-KW"/>
</dbReference>
<dbReference type="KEGG" id="apln:108734838"/>
<dbReference type="PANTHER" id="PTHR10361:SF28">
    <property type="entry name" value="P3 PROTEIN-RELATED"/>
    <property type="match status" value="1"/>
</dbReference>
<evidence type="ECO:0000313" key="10">
    <source>
        <dbReference type="RefSeq" id="XP_018322035.1"/>
    </source>
</evidence>
<feature type="transmembrane region" description="Helical" evidence="7">
    <location>
        <begin position="328"/>
        <end position="348"/>
    </location>
</feature>
<dbReference type="Gene3D" id="1.20.1530.20">
    <property type="match status" value="1"/>
</dbReference>
<keyword evidence="3 7" id="KW-0812">Transmembrane</keyword>
<protein>
    <submittedName>
        <fullName evidence="10 11">Ileal sodium/bile acid cotransporter</fullName>
    </submittedName>
</protein>
<dbReference type="Proteomes" id="UP000192223">
    <property type="component" value="Unplaced"/>
</dbReference>
<evidence type="ECO:0000256" key="6">
    <source>
        <dbReference type="ARBA" id="ARBA00023136"/>
    </source>
</evidence>
<feature type="transmembrane region" description="Helical" evidence="7">
    <location>
        <begin position="135"/>
        <end position="155"/>
    </location>
</feature>
<dbReference type="OrthoDB" id="203097at2759"/>
<evidence type="ECO:0000256" key="4">
    <source>
        <dbReference type="ARBA" id="ARBA00022847"/>
    </source>
</evidence>
<dbReference type="GO" id="GO:0016020">
    <property type="term" value="C:membrane"/>
    <property type="evidence" value="ECO:0007669"/>
    <property type="project" value="UniProtKB-SubCell"/>
</dbReference>
<accession>A0A1W4WPR9</accession>
<feature type="transmembrane region" description="Helical" evidence="7">
    <location>
        <begin position="199"/>
        <end position="218"/>
    </location>
</feature>
<feature type="transmembrane region" description="Helical" evidence="7">
    <location>
        <begin position="230"/>
        <end position="256"/>
    </location>
</feature>
<dbReference type="STRING" id="224129.A0A1W4WPR9"/>
<keyword evidence="4" id="KW-0769">Symport</keyword>
<dbReference type="GeneID" id="108734838"/>
<name>A0A1W4WPR9_AGRPL</name>
<evidence type="ECO:0000256" key="3">
    <source>
        <dbReference type="ARBA" id="ARBA00022692"/>
    </source>
</evidence>
<keyword evidence="8" id="KW-0732">Signal</keyword>
<comment type="similarity">
    <text evidence="2">Belongs to the bile acid:sodium symporter (BASS) (TC 2.A.28) family.</text>
</comment>
<keyword evidence="6 7" id="KW-0472">Membrane</keyword>
<dbReference type="RefSeq" id="XP_018322037.1">
    <property type="nucleotide sequence ID" value="XM_018466535.1"/>
</dbReference>
<reference evidence="10 11" key="1">
    <citation type="submission" date="2025-04" db="UniProtKB">
        <authorList>
            <consortium name="RefSeq"/>
        </authorList>
    </citation>
    <scope>IDENTIFICATION</scope>
    <source>
        <tissue evidence="10 11">Entire body</tissue>
    </source>
</reference>
<evidence type="ECO:0000256" key="5">
    <source>
        <dbReference type="ARBA" id="ARBA00022989"/>
    </source>
</evidence>
<feature type="transmembrane region" description="Helical" evidence="7">
    <location>
        <begin position="167"/>
        <end position="193"/>
    </location>
</feature>